<dbReference type="SUPFAM" id="SSF54719">
    <property type="entry name" value="Fe,Mn superoxide dismutase (SOD), C-terminal domain"/>
    <property type="match status" value="1"/>
</dbReference>
<comment type="function">
    <text evidence="5">Destroys radicals which are normally produced within the cells and which are toxic to biological systems.</text>
</comment>
<dbReference type="InterPro" id="IPR019832">
    <property type="entry name" value="Mn/Fe_SOD_C"/>
</dbReference>
<evidence type="ECO:0000256" key="5">
    <source>
        <dbReference type="RuleBase" id="RU000414"/>
    </source>
</evidence>
<dbReference type="Gene3D" id="1.10.287.990">
    <property type="entry name" value="Fe,Mn superoxide dismutase (SOD) domain"/>
    <property type="match status" value="1"/>
</dbReference>
<proteinExistence type="inferred from homology"/>
<dbReference type="AlphaFoldDB" id="A0A6B2LFK5"/>
<evidence type="ECO:0000259" key="6">
    <source>
        <dbReference type="Pfam" id="PF00081"/>
    </source>
</evidence>
<name>A0A6B2LFK5_9EUKA</name>
<dbReference type="EC" id="1.15.1.1" evidence="2 5"/>
<protein>
    <recommendedName>
        <fullName evidence="2 5">Superoxide dismutase</fullName>
        <ecNumber evidence="2 5">1.15.1.1</ecNumber>
    </recommendedName>
</protein>
<dbReference type="SUPFAM" id="SSF46609">
    <property type="entry name" value="Fe,Mn superoxide dismutase (SOD), N-terminal domain"/>
    <property type="match status" value="1"/>
</dbReference>
<dbReference type="Gene3D" id="3.55.40.20">
    <property type="entry name" value="Iron/manganese superoxide dismutase, C-terminal domain"/>
    <property type="match status" value="1"/>
</dbReference>
<accession>A0A6B2LFK5</accession>
<dbReference type="InterPro" id="IPR036314">
    <property type="entry name" value="SOD_C_sf"/>
</dbReference>
<dbReference type="Pfam" id="PF00081">
    <property type="entry name" value="Sod_Fe_N"/>
    <property type="match status" value="1"/>
</dbReference>
<feature type="domain" description="Manganese/iron superoxide dismutase C-terminal" evidence="7">
    <location>
        <begin position="93"/>
        <end position="190"/>
    </location>
</feature>
<dbReference type="GO" id="GO:0046872">
    <property type="term" value="F:metal ion binding"/>
    <property type="evidence" value="ECO:0007669"/>
    <property type="project" value="UniProtKB-KW"/>
</dbReference>
<dbReference type="PRINTS" id="PR01703">
    <property type="entry name" value="MNSODISMTASE"/>
</dbReference>
<dbReference type="InterPro" id="IPR001189">
    <property type="entry name" value="Mn/Fe_SOD"/>
</dbReference>
<dbReference type="PANTHER" id="PTHR42769">
    <property type="entry name" value="SUPEROXIDE DISMUTASE"/>
    <property type="match status" value="1"/>
</dbReference>
<keyword evidence="4 5" id="KW-0560">Oxidoreductase</keyword>
<dbReference type="GO" id="GO:0004784">
    <property type="term" value="F:superoxide dismutase activity"/>
    <property type="evidence" value="ECO:0007669"/>
    <property type="project" value="UniProtKB-EC"/>
</dbReference>
<evidence type="ECO:0000313" key="8">
    <source>
        <dbReference type="EMBL" id="NDV35774.1"/>
    </source>
</evidence>
<evidence type="ECO:0000256" key="1">
    <source>
        <dbReference type="ARBA" id="ARBA00008714"/>
    </source>
</evidence>
<evidence type="ECO:0000259" key="7">
    <source>
        <dbReference type="Pfam" id="PF02777"/>
    </source>
</evidence>
<dbReference type="InterPro" id="IPR019831">
    <property type="entry name" value="Mn/Fe_SOD_N"/>
</dbReference>
<comment type="catalytic activity">
    <reaction evidence="5">
        <text>2 superoxide + 2 H(+) = H2O2 + O2</text>
        <dbReference type="Rhea" id="RHEA:20696"/>
        <dbReference type="ChEBI" id="CHEBI:15378"/>
        <dbReference type="ChEBI" id="CHEBI:15379"/>
        <dbReference type="ChEBI" id="CHEBI:16240"/>
        <dbReference type="ChEBI" id="CHEBI:18421"/>
        <dbReference type="EC" id="1.15.1.1"/>
    </reaction>
</comment>
<reference evidence="8" key="1">
    <citation type="journal article" date="2020" name="J. Eukaryot. Microbiol.">
        <title>De novo Sequencing, Assembly and Annotation of the Transcriptome for the Free-Living Testate Amoeba Arcella intermedia.</title>
        <authorList>
            <person name="Ribeiro G.M."/>
            <person name="Porfirio-Sousa A.L."/>
            <person name="Maurer-Alcala X.X."/>
            <person name="Katz L.A."/>
            <person name="Lahr D.J.G."/>
        </authorList>
    </citation>
    <scope>NUCLEOTIDE SEQUENCE</scope>
</reference>
<dbReference type="EMBL" id="GIBP01006805">
    <property type="protein sequence ID" value="NDV35774.1"/>
    <property type="molecule type" value="Transcribed_RNA"/>
</dbReference>
<keyword evidence="3 5" id="KW-0479">Metal-binding</keyword>
<dbReference type="InterPro" id="IPR036324">
    <property type="entry name" value="Mn/Fe_SOD_N_sf"/>
</dbReference>
<feature type="domain" description="Manganese/iron superoxide dismutase N-terminal" evidence="6">
    <location>
        <begin position="1"/>
        <end position="84"/>
    </location>
</feature>
<sequence length="246" mass="28965">MPRLPFPIEDGIEPVFSSRSLKFHYQDIQSHYCRKLNYLLEGTGHEMRRLEEIIVFYREYNVAPHIFNTASMIYNHSFMWICMSPYGEPPSAWMKNIINLNFGSMERFKLIWKMKCLQSFGCSWCWLVENDGRLDIVVSANAANPVGRARLNPLLAMDLWEHAYMIDYGTDVERYVENWLRCINWQFVEAMLQKIEPHPNIVPHPWENVPGEESINVLTDPSPENVVAEAYQKEERDNEPDDIYPD</sequence>
<dbReference type="Pfam" id="PF02777">
    <property type="entry name" value="Sod_Fe_C"/>
    <property type="match status" value="1"/>
</dbReference>
<evidence type="ECO:0000256" key="2">
    <source>
        <dbReference type="ARBA" id="ARBA00012682"/>
    </source>
</evidence>
<organism evidence="8">
    <name type="scientific">Arcella intermedia</name>
    <dbReference type="NCBI Taxonomy" id="1963864"/>
    <lineage>
        <taxon>Eukaryota</taxon>
        <taxon>Amoebozoa</taxon>
        <taxon>Tubulinea</taxon>
        <taxon>Elardia</taxon>
        <taxon>Arcellinida</taxon>
        <taxon>Sphaerothecina</taxon>
        <taxon>Arcellidae</taxon>
        <taxon>Arcella</taxon>
    </lineage>
</organism>
<evidence type="ECO:0000256" key="4">
    <source>
        <dbReference type="ARBA" id="ARBA00023002"/>
    </source>
</evidence>
<comment type="similarity">
    <text evidence="1 5">Belongs to the iron/manganese superoxide dismutase family.</text>
</comment>
<dbReference type="PANTHER" id="PTHR42769:SF3">
    <property type="entry name" value="SUPEROXIDE DISMUTASE [FE] 2, CHLOROPLASTIC"/>
    <property type="match status" value="1"/>
</dbReference>
<evidence type="ECO:0000256" key="3">
    <source>
        <dbReference type="ARBA" id="ARBA00022723"/>
    </source>
</evidence>